<feature type="transmembrane region" description="Helical" evidence="2">
    <location>
        <begin position="44"/>
        <end position="63"/>
    </location>
</feature>
<feature type="compositionally biased region" description="Pro residues" evidence="1">
    <location>
        <begin position="312"/>
        <end position="321"/>
    </location>
</feature>
<evidence type="ECO:0000313" key="4">
    <source>
        <dbReference type="Proteomes" id="UP000664521"/>
    </source>
</evidence>
<dbReference type="OrthoDB" id="5431149at2759"/>
<keyword evidence="2" id="KW-0812">Transmembrane</keyword>
<reference evidence="3" key="1">
    <citation type="submission" date="2021-03" db="EMBL/GenBank/DDBJ databases">
        <authorList>
            <person name="Tagirdzhanova G."/>
        </authorList>
    </citation>
    <scope>NUCLEOTIDE SEQUENCE</scope>
</reference>
<name>A0A8H3EWJ1_9LECA</name>
<dbReference type="EMBL" id="CAJPDS010000010">
    <property type="protein sequence ID" value="CAF9911608.1"/>
    <property type="molecule type" value="Genomic_DNA"/>
</dbReference>
<dbReference type="Proteomes" id="UP000664521">
    <property type="component" value="Unassembled WGS sequence"/>
</dbReference>
<feature type="compositionally biased region" description="Low complexity" evidence="1">
    <location>
        <begin position="322"/>
        <end position="334"/>
    </location>
</feature>
<feature type="compositionally biased region" description="Low complexity" evidence="1">
    <location>
        <begin position="231"/>
        <end position="241"/>
    </location>
</feature>
<feature type="compositionally biased region" description="Polar residues" evidence="1">
    <location>
        <begin position="242"/>
        <end position="265"/>
    </location>
</feature>
<keyword evidence="4" id="KW-1185">Reference proteome</keyword>
<evidence type="ECO:0000256" key="2">
    <source>
        <dbReference type="SAM" id="Phobius"/>
    </source>
</evidence>
<feature type="transmembrane region" description="Helical" evidence="2">
    <location>
        <begin position="84"/>
        <end position="105"/>
    </location>
</feature>
<feature type="transmembrane region" description="Helical" evidence="2">
    <location>
        <begin position="12"/>
        <end position="32"/>
    </location>
</feature>
<feature type="compositionally biased region" description="Polar residues" evidence="1">
    <location>
        <begin position="206"/>
        <end position="230"/>
    </location>
</feature>
<evidence type="ECO:0000256" key="1">
    <source>
        <dbReference type="SAM" id="MobiDB-lite"/>
    </source>
</evidence>
<keyword evidence="2" id="KW-0472">Membrane</keyword>
<feature type="region of interest" description="Disordered" evidence="1">
    <location>
        <begin position="174"/>
        <end position="356"/>
    </location>
</feature>
<gene>
    <name evidence="3" type="ORF">HETSPECPRED_000395</name>
</gene>
<organism evidence="3 4">
    <name type="scientific">Heterodermia speciosa</name>
    <dbReference type="NCBI Taxonomy" id="116794"/>
    <lineage>
        <taxon>Eukaryota</taxon>
        <taxon>Fungi</taxon>
        <taxon>Dikarya</taxon>
        <taxon>Ascomycota</taxon>
        <taxon>Pezizomycotina</taxon>
        <taxon>Lecanoromycetes</taxon>
        <taxon>OSLEUM clade</taxon>
        <taxon>Lecanoromycetidae</taxon>
        <taxon>Caliciales</taxon>
        <taxon>Physciaceae</taxon>
        <taxon>Heterodermia</taxon>
    </lineage>
</organism>
<protein>
    <submittedName>
        <fullName evidence="3">Uncharacterized protein</fullName>
    </submittedName>
</protein>
<feature type="transmembrane region" description="Helical" evidence="2">
    <location>
        <begin position="125"/>
        <end position="150"/>
    </location>
</feature>
<keyword evidence="2" id="KW-1133">Transmembrane helix</keyword>
<sequence length="445" mass="48059">MSRKLAITLSGIVSIIFTVAVTVLAILLASFLTPQAQKVSTLSVAAVIVQCLSLCMTTALLFLHVQRRGRNGSIVSQPRRQMCLTFTSITVTFLAATAIGFTLGWTYNRLETFHGLIVGTDPRNFMLIIIVVYGLAILAQVLFLVCLLWVRDPTSHQLPALVQPKPEVPIMQEEEASRPATATTVQSNPFREVNFSRPASAPPSEGPSTRRSSLSIVTRQNTSKTKLIGQSSVPRYSRSSSFDNSTTARPSQDSEGFDSWDTSTVAPHIRETVNHSSPLLKKQGLEPIPGSRSPSPAKALEGPFFTSTSPEASPPPSPLPQPSYSRPPSRQRAPSSEDHIHPLFRTCSPTPPPTASSGTVVLAAPVAGALVNERILRRMRSGSLPSSPSPLNRSESYFEFRTAPTSPAGETPPIPNFIIEAGERGSMDAYQGRRAASVRLPGVDR</sequence>
<comment type="caution">
    <text evidence="3">The sequence shown here is derived from an EMBL/GenBank/DDBJ whole genome shotgun (WGS) entry which is preliminary data.</text>
</comment>
<accession>A0A8H3EWJ1</accession>
<feature type="compositionally biased region" description="Polar residues" evidence="1">
    <location>
        <begin position="180"/>
        <end position="189"/>
    </location>
</feature>
<proteinExistence type="predicted"/>
<evidence type="ECO:0000313" key="3">
    <source>
        <dbReference type="EMBL" id="CAF9911608.1"/>
    </source>
</evidence>
<dbReference type="AlphaFoldDB" id="A0A8H3EWJ1"/>